<feature type="transmembrane region" description="Helical" evidence="7">
    <location>
        <begin position="253"/>
        <end position="272"/>
    </location>
</feature>
<evidence type="ECO:0000256" key="4">
    <source>
        <dbReference type="ARBA" id="ARBA00023136"/>
    </source>
</evidence>
<keyword evidence="3 7" id="KW-1133">Transmembrane helix</keyword>
<gene>
    <name evidence="9" type="ORF">AK830_g7050</name>
</gene>
<dbReference type="InterPro" id="IPR052337">
    <property type="entry name" value="SAT4-like"/>
</dbReference>
<evidence type="ECO:0000256" key="2">
    <source>
        <dbReference type="ARBA" id="ARBA00022692"/>
    </source>
</evidence>
<evidence type="ECO:0000256" key="5">
    <source>
        <dbReference type="ARBA" id="ARBA00038359"/>
    </source>
</evidence>
<dbReference type="Proteomes" id="UP000050424">
    <property type="component" value="Unassembled WGS sequence"/>
</dbReference>
<dbReference type="OrthoDB" id="5283415at2759"/>
<feature type="transmembrane region" description="Helical" evidence="7">
    <location>
        <begin position="92"/>
        <end position="112"/>
    </location>
</feature>
<feature type="domain" description="Rhodopsin" evidence="8">
    <location>
        <begin position="77"/>
        <end position="317"/>
    </location>
</feature>
<keyword evidence="2 7" id="KW-0812">Transmembrane</keyword>
<feature type="transmembrane region" description="Helical" evidence="7">
    <location>
        <begin position="135"/>
        <end position="160"/>
    </location>
</feature>
<protein>
    <recommendedName>
        <fullName evidence="8">Rhodopsin domain-containing protein</fullName>
    </recommendedName>
</protein>
<dbReference type="EMBL" id="LKCW01000105">
    <property type="protein sequence ID" value="KPM39506.1"/>
    <property type="molecule type" value="Genomic_DNA"/>
</dbReference>
<feature type="region of interest" description="Disordered" evidence="6">
    <location>
        <begin position="397"/>
        <end position="422"/>
    </location>
</feature>
<name>A0A0P7ANX5_9HYPO</name>
<dbReference type="Pfam" id="PF20684">
    <property type="entry name" value="Fung_rhodopsin"/>
    <property type="match status" value="1"/>
</dbReference>
<keyword evidence="4 7" id="KW-0472">Membrane</keyword>
<feature type="transmembrane region" description="Helical" evidence="7">
    <location>
        <begin position="58"/>
        <end position="80"/>
    </location>
</feature>
<evidence type="ECO:0000313" key="9">
    <source>
        <dbReference type="EMBL" id="KPM39506.1"/>
    </source>
</evidence>
<dbReference type="STRING" id="78410.A0A0P7ANX5"/>
<dbReference type="PANTHER" id="PTHR33048:SF55">
    <property type="entry name" value="INTEGRAL MEMBRANE PROTEIN"/>
    <property type="match status" value="1"/>
</dbReference>
<feature type="compositionally biased region" description="Basic and acidic residues" evidence="6">
    <location>
        <begin position="355"/>
        <end position="370"/>
    </location>
</feature>
<dbReference type="AlphaFoldDB" id="A0A0P7ANX5"/>
<evidence type="ECO:0000256" key="1">
    <source>
        <dbReference type="ARBA" id="ARBA00004141"/>
    </source>
</evidence>
<feature type="transmembrane region" description="Helical" evidence="7">
    <location>
        <begin position="220"/>
        <end position="241"/>
    </location>
</feature>
<evidence type="ECO:0000256" key="6">
    <source>
        <dbReference type="SAM" id="MobiDB-lite"/>
    </source>
</evidence>
<evidence type="ECO:0000313" key="10">
    <source>
        <dbReference type="Proteomes" id="UP000050424"/>
    </source>
</evidence>
<comment type="subcellular location">
    <subcellularLocation>
        <location evidence="1">Membrane</location>
        <topology evidence="1">Multi-pass membrane protein</topology>
    </subcellularLocation>
</comment>
<feature type="region of interest" description="Disordered" evidence="6">
    <location>
        <begin position="351"/>
        <end position="377"/>
    </location>
</feature>
<organism evidence="9 10">
    <name type="scientific">Neonectria ditissima</name>
    <dbReference type="NCBI Taxonomy" id="78410"/>
    <lineage>
        <taxon>Eukaryota</taxon>
        <taxon>Fungi</taxon>
        <taxon>Dikarya</taxon>
        <taxon>Ascomycota</taxon>
        <taxon>Pezizomycotina</taxon>
        <taxon>Sordariomycetes</taxon>
        <taxon>Hypocreomycetidae</taxon>
        <taxon>Hypocreales</taxon>
        <taxon>Nectriaceae</taxon>
        <taxon>Neonectria</taxon>
    </lineage>
</organism>
<feature type="transmembrane region" description="Helical" evidence="7">
    <location>
        <begin position="181"/>
        <end position="200"/>
    </location>
</feature>
<evidence type="ECO:0000259" key="8">
    <source>
        <dbReference type="Pfam" id="PF20684"/>
    </source>
</evidence>
<evidence type="ECO:0000256" key="7">
    <source>
        <dbReference type="SAM" id="Phobius"/>
    </source>
</evidence>
<reference evidence="9 10" key="1">
    <citation type="submission" date="2015-09" db="EMBL/GenBank/DDBJ databases">
        <title>Draft genome of a European isolate of the apple canker pathogen Neonectria ditissima.</title>
        <authorList>
            <person name="Gomez-Cortecero A."/>
            <person name="Harrison R.J."/>
            <person name="Armitage A.D."/>
        </authorList>
    </citation>
    <scope>NUCLEOTIDE SEQUENCE [LARGE SCALE GENOMIC DNA]</scope>
    <source>
        <strain evidence="9 10">R09/05</strain>
    </source>
</reference>
<comment type="similarity">
    <text evidence="5">Belongs to the SAT4 family.</text>
</comment>
<feature type="transmembrane region" description="Helical" evidence="7">
    <location>
        <begin position="292"/>
        <end position="316"/>
    </location>
</feature>
<accession>A0A0P7ANX5</accession>
<comment type="caution">
    <text evidence="9">The sequence shown here is derived from an EMBL/GenBank/DDBJ whole genome shotgun (WGS) entry which is preliminary data.</text>
</comment>
<evidence type="ECO:0000256" key="3">
    <source>
        <dbReference type="ARBA" id="ARBA00022989"/>
    </source>
</evidence>
<sequence>MIPAGEGFGGAHPEPPGLTALIIPSPSATPILIAPGSCLFETYAEHLLLATSTPRQKAVVVLTFFFPILSLVVFVLRGYGRIKTRQWGLDDYLCALATVLALLMMAPTYMYVRLSYVGFHDLDVPEDYDPVPALWWFYFAQMVYNPILALVKASVLVFLFRLGGQKQGVRYSIHALNAFNAAHAVAVFFVALLQCLPIEANWNMAAREDAVCIAKEFHVISSFLVLLTDFLVLGIPFWIFLGLKMPLGTKVALIGVFMVGLVVIVVSIVRLVEIMKIYYAPGGSMDFHYSITIVYSTIEVNLAIISASVPALRYLVRNWFPRLFGSTAKGKYNTSGNVYYGANSRTAPRTNDGIGLKDIRGSRHHTEIRSDSPTGSEEEIMTYNGIIRTMDVSQTYSSASGNASRDSTDFKNSQVTTKTSSL</sequence>
<proteinExistence type="inferred from homology"/>
<keyword evidence="10" id="KW-1185">Reference proteome</keyword>
<dbReference type="InterPro" id="IPR049326">
    <property type="entry name" value="Rhodopsin_dom_fungi"/>
</dbReference>
<dbReference type="GO" id="GO:0016020">
    <property type="term" value="C:membrane"/>
    <property type="evidence" value="ECO:0007669"/>
    <property type="project" value="UniProtKB-SubCell"/>
</dbReference>
<dbReference type="PANTHER" id="PTHR33048">
    <property type="entry name" value="PTH11-LIKE INTEGRAL MEMBRANE PROTEIN (AFU_ORTHOLOGUE AFUA_5G11245)"/>
    <property type="match status" value="1"/>
</dbReference>